<dbReference type="SUPFAM" id="SSF46894">
    <property type="entry name" value="C-terminal effector domain of the bipartite response regulators"/>
    <property type="match status" value="1"/>
</dbReference>
<keyword evidence="1" id="KW-0805">Transcription regulation</keyword>
<dbReference type="Gene3D" id="1.10.10.10">
    <property type="entry name" value="Winged helix-like DNA-binding domain superfamily/Winged helix DNA-binding domain"/>
    <property type="match status" value="1"/>
</dbReference>
<gene>
    <name evidence="5" type="ORF">GCM10022231_26640</name>
</gene>
<dbReference type="EMBL" id="BAAAZW010000007">
    <property type="protein sequence ID" value="GAA3964691.1"/>
    <property type="molecule type" value="Genomic_DNA"/>
</dbReference>
<dbReference type="InterPro" id="IPR036693">
    <property type="entry name" value="TF_LuxR_autoind-bd_dom_sf"/>
</dbReference>
<protein>
    <recommendedName>
        <fullName evidence="4">HTH luxR-type domain-containing protein</fullName>
    </recommendedName>
</protein>
<dbReference type="Proteomes" id="UP001418444">
    <property type="component" value="Unassembled WGS sequence"/>
</dbReference>
<evidence type="ECO:0000313" key="5">
    <source>
        <dbReference type="EMBL" id="GAA3964691.1"/>
    </source>
</evidence>
<evidence type="ECO:0000256" key="3">
    <source>
        <dbReference type="ARBA" id="ARBA00023163"/>
    </source>
</evidence>
<dbReference type="SUPFAM" id="SSF75516">
    <property type="entry name" value="Pheromone-binding domain of LuxR-like quorum-sensing transcription factors"/>
    <property type="match status" value="1"/>
</dbReference>
<dbReference type="InterPro" id="IPR016032">
    <property type="entry name" value="Sig_transdc_resp-reg_C-effctor"/>
</dbReference>
<sequence>MDMAWWTRFAESVRTAGRGDAPITDAVQMARDGLGFDCAALFGAQARGGAAGQPVVVNMDYPDTVAHYISTTYAARCPGHRIALERGVAQRFVDLPFDIRQTSTYRDALGPQGFREGVTLPLGPVRPGESRPAFLAMSSTHALPLDEGACVALTMLAPELGRLVDPAGVPAAPPAGLVLRVSGDHVEVRLGHLADAPLDHVDCVRFAGLAGTGIPVGLRTRDRNGQWWRLLAIPGRGGVTLRMSRTPVPDDLTPRELDVVGLVSRGWSNEQIAAALRVTVRTVRTHIESALAKTGTANRTALTRSACERDLDSLIALAAARRSGSPACAPC</sequence>
<keyword evidence="6" id="KW-1185">Reference proteome</keyword>
<evidence type="ECO:0000259" key="4">
    <source>
        <dbReference type="PROSITE" id="PS50043"/>
    </source>
</evidence>
<dbReference type="InterPro" id="IPR000792">
    <property type="entry name" value="Tscrpt_reg_LuxR_C"/>
</dbReference>
<dbReference type="InterPro" id="IPR036388">
    <property type="entry name" value="WH-like_DNA-bd_sf"/>
</dbReference>
<proteinExistence type="predicted"/>
<feature type="domain" description="HTH luxR-type" evidence="4">
    <location>
        <begin position="245"/>
        <end position="310"/>
    </location>
</feature>
<dbReference type="PRINTS" id="PR00038">
    <property type="entry name" value="HTHLUXR"/>
</dbReference>
<dbReference type="Pfam" id="PF00196">
    <property type="entry name" value="GerE"/>
    <property type="match status" value="1"/>
</dbReference>
<keyword evidence="3" id="KW-0804">Transcription</keyword>
<organism evidence="5 6">
    <name type="scientific">Gordonia caeni</name>
    <dbReference type="NCBI Taxonomy" id="1007097"/>
    <lineage>
        <taxon>Bacteria</taxon>
        <taxon>Bacillati</taxon>
        <taxon>Actinomycetota</taxon>
        <taxon>Actinomycetes</taxon>
        <taxon>Mycobacteriales</taxon>
        <taxon>Gordoniaceae</taxon>
        <taxon>Gordonia</taxon>
    </lineage>
</organism>
<name>A0ABP7PF77_9ACTN</name>
<dbReference type="PANTHER" id="PTHR44688">
    <property type="entry name" value="DNA-BINDING TRANSCRIPTIONAL ACTIVATOR DEVR_DOSR"/>
    <property type="match status" value="1"/>
</dbReference>
<comment type="caution">
    <text evidence="5">The sequence shown here is derived from an EMBL/GenBank/DDBJ whole genome shotgun (WGS) entry which is preliminary data.</text>
</comment>
<evidence type="ECO:0000313" key="6">
    <source>
        <dbReference type="Proteomes" id="UP001418444"/>
    </source>
</evidence>
<dbReference type="PROSITE" id="PS50043">
    <property type="entry name" value="HTH_LUXR_2"/>
    <property type="match status" value="1"/>
</dbReference>
<dbReference type="Gene3D" id="3.30.450.80">
    <property type="entry name" value="Transcription factor LuxR-like, autoinducer-binding domain"/>
    <property type="match status" value="1"/>
</dbReference>
<dbReference type="CDD" id="cd06170">
    <property type="entry name" value="LuxR_C_like"/>
    <property type="match status" value="1"/>
</dbReference>
<keyword evidence="2" id="KW-0238">DNA-binding</keyword>
<reference evidence="6" key="1">
    <citation type="journal article" date="2019" name="Int. J. Syst. Evol. Microbiol.">
        <title>The Global Catalogue of Microorganisms (GCM) 10K type strain sequencing project: providing services to taxonomists for standard genome sequencing and annotation.</title>
        <authorList>
            <consortium name="The Broad Institute Genomics Platform"/>
            <consortium name="The Broad Institute Genome Sequencing Center for Infectious Disease"/>
            <person name="Wu L."/>
            <person name="Ma J."/>
        </authorList>
    </citation>
    <scope>NUCLEOTIDE SEQUENCE [LARGE SCALE GENOMIC DNA]</scope>
    <source>
        <strain evidence="6">JCM 16923</strain>
    </source>
</reference>
<dbReference type="Pfam" id="PF03472">
    <property type="entry name" value="Autoind_bind"/>
    <property type="match status" value="1"/>
</dbReference>
<evidence type="ECO:0000256" key="2">
    <source>
        <dbReference type="ARBA" id="ARBA00023125"/>
    </source>
</evidence>
<dbReference type="InterPro" id="IPR005143">
    <property type="entry name" value="TF_LuxR_autoind-bd_dom"/>
</dbReference>
<accession>A0ABP7PF77</accession>
<dbReference type="SMART" id="SM00421">
    <property type="entry name" value="HTH_LUXR"/>
    <property type="match status" value="1"/>
</dbReference>
<evidence type="ECO:0000256" key="1">
    <source>
        <dbReference type="ARBA" id="ARBA00023015"/>
    </source>
</evidence>
<dbReference type="PROSITE" id="PS00622">
    <property type="entry name" value="HTH_LUXR_1"/>
    <property type="match status" value="1"/>
</dbReference>
<dbReference type="PANTHER" id="PTHR44688:SF16">
    <property type="entry name" value="DNA-BINDING TRANSCRIPTIONAL ACTIVATOR DEVR_DOSR"/>
    <property type="match status" value="1"/>
</dbReference>